<gene>
    <name evidence="1" type="ORF">SG35_025360</name>
</gene>
<dbReference type="Proteomes" id="UP000032568">
    <property type="component" value="Chromosome"/>
</dbReference>
<evidence type="ECO:0000313" key="2">
    <source>
        <dbReference type="Proteomes" id="UP000032568"/>
    </source>
</evidence>
<dbReference type="KEGG" id="tact:SG35_025360"/>
<name>A0AAF0C329_9GAMM</name>
<dbReference type="RefSeq" id="WP_152646651.1">
    <property type="nucleotide sequence ID" value="NZ_CP059735.1"/>
</dbReference>
<dbReference type="EMBL" id="CP059735">
    <property type="protein sequence ID" value="WDD98543.1"/>
    <property type="molecule type" value="Genomic_DNA"/>
</dbReference>
<proteinExistence type="predicted"/>
<evidence type="ECO:0000313" key="1">
    <source>
        <dbReference type="EMBL" id="WDD98543.1"/>
    </source>
</evidence>
<accession>A0AAF0C329</accession>
<sequence length="132" mass="14945">MRRNYFNFFAALCLQYHFINGAQSNRYQDFPISRNSKNLTLAASLRLTHSQHACPCAQGFPQSRPDIKYLQDSFVLYQHPFSLQKPVFLTGSPDIPIGKTRILQSKFQPLSSANGAIFTPLLIYFKATANGI</sequence>
<protein>
    <submittedName>
        <fullName evidence="1">Uncharacterized protein</fullName>
    </submittedName>
</protein>
<dbReference type="AlphaFoldDB" id="A0AAF0C329"/>
<keyword evidence="2" id="KW-1185">Reference proteome</keyword>
<reference evidence="1 2" key="2">
    <citation type="journal article" date="2022" name="Mar. Drugs">
        <title>Bioassay-Guided Fractionation Leads to the Detection of Cholic Acid Generated by the Rare Thalassomonas sp.</title>
        <authorList>
            <person name="Pheiffer F."/>
            <person name="Schneider Y.K."/>
            <person name="Hansen E.H."/>
            <person name="Andersen J.H."/>
            <person name="Isaksson J."/>
            <person name="Busche T."/>
            <person name="R C."/>
            <person name="Kalinowski J."/>
            <person name="Zyl L.V."/>
            <person name="Trindade M."/>
        </authorList>
    </citation>
    <scope>NUCLEOTIDE SEQUENCE [LARGE SCALE GENOMIC DNA]</scope>
    <source>
        <strain evidence="1 2">A5K-106</strain>
    </source>
</reference>
<organism evidence="1 2">
    <name type="scientific">Thalassomonas actiniarum</name>
    <dbReference type="NCBI Taxonomy" id="485447"/>
    <lineage>
        <taxon>Bacteria</taxon>
        <taxon>Pseudomonadati</taxon>
        <taxon>Pseudomonadota</taxon>
        <taxon>Gammaproteobacteria</taxon>
        <taxon>Alteromonadales</taxon>
        <taxon>Colwelliaceae</taxon>
        <taxon>Thalassomonas</taxon>
    </lineage>
</organism>
<reference evidence="1 2" key="1">
    <citation type="journal article" date="2015" name="Genome Announc.">
        <title>Draft Genome Sequences of Marine Isolates of Thalassomonas viridans and Thalassomonas actiniarum.</title>
        <authorList>
            <person name="Olonade I."/>
            <person name="van Zyl L.J."/>
            <person name="Trindade M."/>
        </authorList>
    </citation>
    <scope>NUCLEOTIDE SEQUENCE [LARGE SCALE GENOMIC DNA]</scope>
    <source>
        <strain evidence="1 2">A5K-106</strain>
    </source>
</reference>